<dbReference type="Proteomes" id="UP000077315">
    <property type="component" value="Unassembled WGS sequence"/>
</dbReference>
<reference evidence="2" key="1">
    <citation type="submission" date="2015-06" db="EMBL/GenBank/DDBJ databases">
        <title>Expansion of signal transduction pathways in fungi by whole-genome duplication.</title>
        <authorList>
            <consortium name="DOE Joint Genome Institute"/>
            <person name="Corrochano L.M."/>
            <person name="Kuo A."/>
            <person name="Marcet-Houben M."/>
            <person name="Polaino S."/>
            <person name="Salamov A."/>
            <person name="Villalobos J.M."/>
            <person name="Alvarez M.I."/>
            <person name="Avalos J."/>
            <person name="Benito E.P."/>
            <person name="Benoit I."/>
            <person name="Burger G."/>
            <person name="Camino L.P."/>
            <person name="Canovas D."/>
            <person name="Cerda-Olmedo E."/>
            <person name="Cheng J.-F."/>
            <person name="Dominguez A."/>
            <person name="Elias M."/>
            <person name="Eslava A.P."/>
            <person name="Glaser F."/>
            <person name="Grimwood J."/>
            <person name="Gutierrez G."/>
            <person name="Heitman J."/>
            <person name="Henrissat B."/>
            <person name="Iturriaga E.A."/>
            <person name="Lang B.F."/>
            <person name="Lavin J.L."/>
            <person name="Lee S."/>
            <person name="Li W."/>
            <person name="Lindquist E."/>
            <person name="Lopez-Garcia S."/>
            <person name="Luque E.M."/>
            <person name="Marcos A.T."/>
            <person name="Martin J."/>
            <person name="McCluskey K."/>
            <person name="Medina H.R."/>
            <person name="Miralles-Duran A."/>
            <person name="Miyazaki A."/>
            <person name="Munoz-Torres E."/>
            <person name="Oguiza J.A."/>
            <person name="Ohm R."/>
            <person name="Olmedo M."/>
            <person name="Orejas M."/>
            <person name="Ortiz-Castellanos L."/>
            <person name="Pisabarro A.G."/>
            <person name="Rodriguez-Romero J."/>
            <person name="Ruiz-Herrera J."/>
            <person name="Ruiz-Vazquez R."/>
            <person name="Sanz C."/>
            <person name="Schackwitz W."/>
            <person name="Schmutz J."/>
            <person name="Shahriari M."/>
            <person name="Shelest E."/>
            <person name="Silva-Franco F."/>
            <person name="Soanes D."/>
            <person name="Syed K."/>
            <person name="Tagua V.G."/>
            <person name="Talbot N.J."/>
            <person name="Thon M."/>
            <person name="De vries R.P."/>
            <person name="Wiebenga A."/>
            <person name="Yadav J.S."/>
            <person name="Braun E.L."/>
            <person name="Baker S."/>
            <person name="Garre V."/>
            <person name="Horwitz B."/>
            <person name="Torres-Martinez S."/>
            <person name="Idnurm A."/>
            <person name="Herrera-Estrella A."/>
            <person name="Gabaldon T."/>
            <person name="Grigoriev I.V."/>
        </authorList>
    </citation>
    <scope>NUCLEOTIDE SEQUENCE [LARGE SCALE GENOMIC DNA]</scope>
    <source>
        <strain evidence="2">NRRL 1555(-)</strain>
    </source>
</reference>
<dbReference type="EMBL" id="KV440973">
    <property type="protein sequence ID" value="OAD79002.1"/>
    <property type="molecule type" value="Genomic_DNA"/>
</dbReference>
<dbReference type="GeneID" id="29001844"/>
<evidence type="ECO:0000313" key="1">
    <source>
        <dbReference type="EMBL" id="OAD79002.1"/>
    </source>
</evidence>
<name>A0A162UZG2_PHYB8</name>
<sequence length="678" mass="77458">MNIKDLLNHNSKTRTDGHMLNDLFVVEHSNRIEICIIAQARRKFNNRNKGSITAPIDFAKFLAAGNKTTPRHLRVRNLDRVYNVPVEHFTDYENLVPTCVSNSRAQTNNVSREVYDKCIKIVNKYMAELGSNGCCRFSTVEERDFISEDRYKVEKASAKTTQTFWIVPLSEQLRFKLAHPEKRAKIAYDTRCLADRCEDRYENIFSRDAVRWLLDCGVVGQNDVLFNTFKNIKRTSSVIHIINLNIDSKERYKVGNMIQLAIILRPNHSKDITSFLEPVLDDLRNLGANGLQFQTDSEPMYGVKGPNIFKDLPTMINIAFFGLGEIHLLGHSTGQQLYVALGGKFCPWASNSGRSAHGIHLQDWLKHHRYPFALDISLEDIDKAICTSRTNIPADFTGTAIGCWHVFLNCEIVEKRLKPTIFVMNQHMLIHLGYMIWEMDPLWAYSCRPLERAISVYSAAIKLRKKPGKNMENLLLRKAAINHYLGCQFFICTTNDRRASNFEVASNDVAGPQLWFRPTQSSLVELAATIGIECQNLVRSLIPFWAREGAVSIEENDEVVCINKMWKVSVVYRVLFSVDSRHGRANNLAVLEDAREYGFIFKFFSQTVNRVTRLFVAIDCISDVQCVNQGLFSAWDSLDSGVVKVLDMKFIMGIAGLGHDTNNETMQHIIWLSPKYYQ</sequence>
<dbReference type="InParanoid" id="A0A162UZG2"/>
<dbReference type="AlphaFoldDB" id="A0A162UZG2"/>
<dbReference type="VEuPathDB" id="FungiDB:PHYBLDRAFT_62229"/>
<accession>A0A162UZG2</accession>
<gene>
    <name evidence="1" type="ORF">PHYBLDRAFT_62229</name>
</gene>
<dbReference type="RefSeq" id="XP_018297042.1">
    <property type="nucleotide sequence ID" value="XM_018440938.1"/>
</dbReference>
<proteinExistence type="predicted"/>
<protein>
    <submittedName>
        <fullName evidence="1">Uncharacterized protein</fullName>
    </submittedName>
</protein>
<organism evidence="1 2">
    <name type="scientific">Phycomyces blakesleeanus (strain ATCC 8743b / DSM 1359 / FGSC 10004 / NBRC 33097 / NRRL 1555)</name>
    <dbReference type="NCBI Taxonomy" id="763407"/>
    <lineage>
        <taxon>Eukaryota</taxon>
        <taxon>Fungi</taxon>
        <taxon>Fungi incertae sedis</taxon>
        <taxon>Mucoromycota</taxon>
        <taxon>Mucoromycotina</taxon>
        <taxon>Mucoromycetes</taxon>
        <taxon>Mucorales</taxon>
        <taxon>Phycomycetaceae</taxon>
        <taxon>Phycomyces</taxon>
    </lineage>
</organism>
<evidence type="ECO:0000313" key="2">
    <source>
        <dbReference type="Proteomes" id="UP000077315"/>
    </source>
</evidence>
<keyword evidence="2" id="KW-1185">Reference proteome</keyword>
<dbReference type="STRING" id="763407.A0A162UZG2"/>
<dbReference type="OrthoDB" id="3261594at2759"/>